<evidence type="ECO:0000256" key="7">
    <source>
        <dbReference type="SAM" id="MobiDB-lite"/>
    </source>
</evidence>
<organism evidence="10 11">
    <name type="scientific">Mycolicibacterium chubuense (strain NBB4)</name>
    <name type="common">Mycobacterium chubuense</name>
    <dbReference type="NCBI Taxonomy" id="710421"/>
    <lineage>
        <taxon>Bacteria</taxon>
        <taxon>Bacillati</taxon>
        <taxon>Actinomycetota</taxon>
        <taxon>Actinomycetes</taxon>
        <taxon>Mycobacteriales</taxon>
        <taxon>Mycobacteriaceae</taxon>
        <taxon>Mycolicibacterium</taxon>
    </lineage>
</organism>
<dbReference type="eggNOG" id="COG0642">
    <property type="taxonomic scope" value="Bacteria"/>
</dbReference>
<dbReference type="KEGG" id="mcb:Mycch_1138"/>
<dbReference type="GO" id="GO:0004673">
    <property type="term" value="F:protein histidine kinase activity"/>
    <property type="evidence" value="ECO:0007669"/>
    <property type="project" value="UniProtKB-EC"/>
</dbReference>
<accession>I4BF89</accession>
<feature type="domain" description="Histidine kinase" evidence="9">
    <location>
        <begin position="511"/>
        <end position="621"/>
    </location>
</feature>
<dbReference type="SMART" id="SM00387">
    <property type="entry name" value="HATPase_c"/>
    <property type="match status" value="1"/>
</dbReference>
<evidence type="ECO:0000313" key="10">
    <source>
        <dbReference type="EMBL" id="AFM15946.1"/>
    </source>
</evidence>
<keyword evidence="6" id="KW-0902">Two-component regulatory system</keyword>
<dbReference type="InterPro" id="IPR003594">
    <property type="entry name" value="HATPase_dom"/>
</dbReference>
<dbReference type="Gene3D" id="6.10.340.10">
    <property type="match status" value="1"/>
</dbReference>
<dbReference type="SUPFAM" id="SSF55874">
    <property type="entry name" value="ATPase domain of HSP90 chaperone/DNA topoisomerase II/histidine kinase"/>
    <property type="match status" value="1"/>
</dbReference>
<dbReference type="STRING" id="710421.Mycch_1138"/>
<evidence type="ECO:0000256" key="8">
    <source>
        <dbReference type="SAM" id="Phobius"/>
    </source>
</evidence>
<dbReference type="PANTHER" id="PTHR44936">
    <property type="entry name" value="SENSOR PROTEIN CREC"/>
    <property type="match status" value="1"/>
</dbReference>
<gene>
    <name evidence="10" type="ordered locus">Mycch_1138</name>
</gene>
<keyword evidence="4" id="KW-0808">Transferase</keyword>
<dbReference type="EC" id="2.7.13.3" evidence="2"/>
<evidence type="ECO:0000256" key="6">
    <source>
        <dbReference type="ARBA" id="ARBA00023012"/>
    </source>
</evidence>
<dbReference type="PATRIC" id="fig|710421.3.peg.1146"/>
<dbReference type="GO" id="GO:0000160">
    <property type="term" value="P:phosphorelay signal transduction system"/>
    <property type="evidence" value="ECO:0007669"/>
    <property type="project" value="UniProtKB-KW"/>
</dbReference>
<dbReference type="OrthoDB" id="4652229at2"/>
<dbReference type="InterPro" id="IPR036890">
    <property type="entry name" value="HATPase_C_sf"/>
</dbReference>
<dbReference type="PANTHER" id="PTHR44936:SF9">
    <property type="entry name" value="SENSOR PROTEIN CREC"/>
    <property type="match status" value="1"/>
</dbReference>
<feature type="region of interest" description="Disordered" evidence="7">
    <location>
        <begin position="677"/>
        <end position="696"/>
    </location>
</feature>
<feature type="transmembrane region" description="Helical" evidence="8">
    <location>
        <begin position="309"/>
        <end position="330"/>
    </location>
</feature>
<keyword evidence="8" id="KW-1133">Transmembrane helix</keyword>
<keyword evidence="8" id="KW-0472">Membrane</keyword>
<dbReference type="InterPro" id="IPR005467">
    <property type="entry name" value="His_kinase_dom"/>
</dbReference>
<evidence type="ECO:0000256" key="2">
    <source>
        <dbReference type="ARBA" id="ARBA00012438"/>
    </source>
</evidence>
<evidence type="ECO:0000256" key="3">
    <source>
        <dbReference type="ARBA" id="ARBA00022553"/>
    </source>
</evidence>
<dbReference type="Gene3D" id="3.30.565.10">
    <property type="entry name" value="Histidine kinase-like ATPase, C-terminal domain"/>
    <property type="match status" value="1"/>
</dbReference>
<protein>
    <recommendedName>
        <fullName evidence="2">histidine kinase</fullName>
        <ecNumber evidence="2">2.7.13.3</ecNumber>
    </recommendedName>
</protein>
<dbReference type="HOGENOM" id="CLU_002554_1_0_11"/>
<dbReference type="RefSeq" id="WP_014814429.1">
    <property type="nucleotide sequence ID" value="NC_018027.1"/>
</dbReference>
<proteinExistence type="predicted"/>
<dbReference type="InterPro" id="IPR050980">
    <property type="entry name" value="2C_sensor_his_kinase"/>
</dbReference>
<dbReference type="Proteomes" id="UP000006057">
    <property type="component" value="Chromosome"/>
</dbReference>
<sequence precursor="true">MNDARSVNRGRPVETAKRPARLALSNWPVRIKVLAIVAVPLVLAGVFGGLRIHSGIADARDLRQASERADMVPAVVDYMAALEGALVTATEGGNTQPALTGYTASRSALQQRLADTPVDDGIRQSTGTLLDRGQDLLDKVTANAIDLRGRVEGLAPLLITAESAITGLVATDDQNVRAEGDALSRAVGARGQMAMQQMLVNRGADLPEPELRSSMITVAGTEPSTVAAMGAFLGGASDKAATLRAEMVKRMSMLSDPAAVLVGNADLLTSQKITGDIAAGLIARTTQDIPATVDAQAADARSVAIRDGVLVGAAIVLALLVVTLVARSLVLPLRRLRDGALDVAHVELAREVEQVRADGKTMPVQPLPVHTSEEIGQVAHAVDELHEQAVLLAGEQARLQMQVTDMFETLSRRNRSLVDQQLLLIDRLERDEDDPDRLESLFRLDHLAARMRRNGANLMVLAGATVPREHADPVPVTALINAAASEVEDYARVVTTGLPDREVVGAVAGDLVHLLAELLDNALRYSPPTSQVRVSAVHTGNGGLVLEVGDTGLGMTESDLRVANTRLESGGEVNPYTARHMGLFVAGRLAAQHGLVVRLRSTVAGQPDSGTTAGVYIPAELLVPVGAPPRHGAPVEQRADAHAGIATALALDERPDDHEPEYADVADVAEEVEVAEPEPVSHGLLPQRTPGASGIAEPVPAPVEPAEPAAPSNVAAFFAERPQPATNGRARHAREDSSADDTIYQKMLSEWLVDPHELSHSTDLNWQSVWDHGWSAAEAAESQPVLDHTDEGLPVRRPGARLVPGAADEAQPQPVPDPEAVRASISSHFGGVHAGRAQAAQTGGTPTE</sequence>
<dbReference type="Pfam" id="PF02518">
    <property type="entry name" value="HATPase_c"/>
    <property type="match status" value="1"/>
</dbReference>
<feature type="transmembrane region" description="Helical" evidence="8">
    <location>
        <begin position="31"/>
        <end position="50"/>
    </location>
</feature>
<keyword evidence="11" id="KW-1185">Reference proteome</keyword>
<evidence type="ECO:0000259" key="9">
    <source>
        <dbReference type="PROSITE" id="PS50109"/>
    </source>
</evidence>
<keyword evidence="5 10" id="KW-0418">Kinase</keyword>
<dbReference type="PROSITE" id="PS50109">
    <property type="entry name" value="HIS_KIN"/>
    <property type="match status" value="1"/>
</dbReference>
<keyword evidence="3" id="KW-0597">Phosphoprotein</keyword>
<evidence type="ECO:0000256" key="5">
    <source>
        <dbReference type="ARBA" id="ARBA00022777"/>
    </source>
</evidence>
<keyword evidence="8" id="KW-0812">Transmembrane</keyword>
<dbReference type="AlphaFoldDB" id="I4BF89"/>
<reference evidence="10 11" key="1">
    <citation type="submission" date="2012-06" db="EMBL/GenBank/DDBJ databases">
        <title>Complete sequence of chromosome of Mycobacterium chubuense NBB4.</title>
        <authorList>
            <consortium name="US DOE Joint Genome Institute"/>
            <person name="Lucas S."/>
            <person name="Han J."/>
            <person name="Lapidus A."/>
            <person name="Cheng J.-F."/>
            <person name="Goodwin L."/>
            <person name="Pitluck S."/>
            <person name="Peters L."/>
            <person name="Mikhailova N."/>
            <person name="Teshima H."/>
            <person name="Detter J.C."/>
            <person name="Han C."/>
            <person name="Tapia R."/>
            <person name="Land M."/>
            <person name="Hauser L."/>
            <person name="Kyrpides N."/>
            <person name="Ivanova N."/>
            <person name="Pagani I."/>
            <person name="Mattes T."/>
            <person name="Holmes A."/>
            <person name="Rutledge P."/>
            <person name="Paulsen I."/>
            <person name="Coleman N."/>
            <person name="Woyke T."/>
        </authorList>
    </citation>
    <scope>NUCLEOTIDE SEQUENCE [LARGE SCALE GENOMIC DNA]</scope>
    <source>
        <strain evidence="10 11">NBB4</strain>
    </source>
</reference>
<name>I4BF89_MYCCN</name>
<dbReference type="EMBL" id="CP003053">
    <property type="protein sequence ID" value="AFM15946.1"/>
    <property type="molecule type" value="Genomic_DNA"/>
</dbReference>
<evidence type="ECO:0000256" key="4">
    <source>
        <dbReference type="ARBA" id="ARBA00022679"/>
    </source>
</evidence>
<comment type="catalytic activity">
    <reaction evidence="1">
        <text>ATP + protein L-histidine = ADP + protein N-phospho-L-histidine.</text>
        <dbReference type="EC" id="2.7.13.3"/>
    </reaction>
</comment>
<evidence type="ECO:0000256" key="1">
    <source>
        <dbReference type="ARBA" id="ARBA00000085"/>
    </source>
</evidence>
<evidence type="ECO:0000313" key="11">
    <source>
        <dbReference type="Proteomes" id="UP000006057"/>
    </source>
</evidence>